<dbReference type="InterPro" id="IPR050428">
    <property type="entry name" value="TCS_sensor_his_kinase"/>
</dbReference>
<dbReference type="Gene3D" id="6.10.340.10">
    <property type="match status" value="1"/>
</dbReference>
<name>A0ABP4X8U6_9ACTN</name>
<dbReference type="Gene3D" id="1.10.287.130">
    <property type="match status" value="1"/>
</dbReference>
<dbReference type="SMART" id="SM00387">
    <property type="entry name" value="HATPase_c"/>
    <property type="match status" value="1"/>
</dbReference>
<dbReference type="GO" id="GO:0005524">
    <property type="term" value="F:ATP binding"/>
    <property type="evidence" value="ECO:0007669"/>
    <property type="project" value="UniProtKB-KW"/>
</dbReference>
<dbReference type="Pfam" id="PF00512">
    <property type="entry name" value="HisKA"/>
    <property type="match status" value="1"/>
</dbReference>
<keyword evidence="5" id="KW-0808">Transferase</keyword>
<dbReference type="PROSITE" id="PS50109">
    <property type="entry name" value="HIS_KIN"/>
    <property type="match status" value="1"/>
</dbReference>
<evidence type="ECO:0000256" key="4">
    <source>
        <dbReference type="ARBA" id="ARBA00022553"/>
    </source>
</evidence>
<dbReference type="InterPro" id="IPR003594">
    <property type="entry name" value="HATPase_dom"/>
</dbReference>
<dbReference type="CDD" id="cd06225">
    <property type="entry name" value="HAMP"/>
    <property type="match status" value="1"/>
</dbReference>
<dbReference type="Proteomes" id="UP001500655">
    <property type="component" value="Unassembled WGS sequence"/>
</dbReference>
<feature type="domain" description="Histidine kinase" evidence="12">
    <location>
        <begin position="179"/>
        <end position="392"/>
    </location>
</feature>
<dbReference type="PRINTS" id="PR00344">
    <property type="entry name" value="BCTRLSENSOR"/>
</dbReference>
<protein>
    <recommendedName>
        <fullName evidence="3">histidine kinase</fullName>
        <ecNumber evidence="3">2.7.13.3</ecNumber>
    </recommendedName>
</protein>
<dbReference type="RefSeq" id="WP_344086160.1">
    <property type="nucleotide sequence ID" value="NZ_BAAALS010000028.1"/>
</dbReference>
<comment type="catalytic activity">
    <reaction evidence="1">
        <text>ATP + protein L-histidine = ADP + protein N-phospho-L-histidine.</text>
        <dbReference type="EC" id="2.7.13.3"/>
    </reaction>
</comment>
<sequence length="406" mass="44296">MRVPRPSRVRTRLTLLFGLLFTVSGAILLTITYLLVAKSPRSAFTTHVNAPGTLLPGSPDLDPGQLLPPEQVDVVGQQMAEQAARQHDAELQNLLVHSLTALAIMVAVSLVLGWLLAGRILRPLRTMTTSIQQISAHNVHDRLAATGPRDEMRDLSDTVDGLLERLETALDAHKRFVANAAHELRTPLTLEHALIEETLTDSTATVESFRSTFERLLSIRRQQARMLESLLTLASSERGLDRHEPVELSLIARQAAATYRPAAQRRDVRLESEIGLAWGTGDPALVERLVANLLDNAIAYNVPGGWVRVSTGSEQGHAVLTVANSGRAIPPEQVDRLFEPFQRLDRTRGREGHHGLGLSIVRAIALAHHAELEAQARVDGGLVVRVVFPVPVAASTKPHAEPALAR</sequence>
<evidence type="ECO:0000256" key="1">
    <source>
        <dbReference type="ARBA" id="ARBA00000085"/>
    </source>
</evidence>
<gene>
    <name evidence="14" type="ORF">GCM10009681_47410</name>
</gene>
<keyword evidence="7" id="KW-0418">Kinase</keyword>
<dbReference type="InterPro" id="IPR005467">
    <property type="entry name" value="His_kinase_dom"/>
</dbReference>
<evidence type="ECO:0000259" key="13">
    <source>
        <dbReference type="PROSITE" id="PS50885"/>
    </source>
</evidence>
<evidence type="ECO:0000313" key="14">
    <source>
        <dbReference type="EMBL" id="GAA1770518.1"/>
    </source>
</evidence>
<dbReference type="CDD" id="cd00082">
    <property type="entry name" value="HisKA"/>
    <property type="match status" value="1"/>
</dbReference>
<evidence type="ECO:0000256" key="7">
    <source>
        <dbReference type="ARBA" id="ARBA00022777"/>
    </source>
</evidence>
<dbReference type="InterPro" id="IPR036890">
    <property type="entry name" value="HATPase_C_sf"/>
</dbReference>
<reference evidence="15" key="1">
    <citation type="journal article" date="2019" name="Int. J. Syst. Evol. Microbiol.">
        <title>The Global Catalogue of Microorganisms (GCM) 10K type strain sequencing project: providing services to taxonomists for standard genome sequencing and annotation.</title>
        <authorList>
            <consortium name="The Broad Institute Genomics Platform"/>
            <consortium name="The Broad Institute Genome Sequencing Center for Infectious Disease"/>
            <person name="Wu L."/>
            <person name="Ma J."/>
        </authorList>
    </citation>
    <scope>NUCLEOTIDE SEQUENCE [LARGE SCALE GENOMIC DNA]</scope>
    <source>
        <strain evidence="15">JCM 13249</strain>
    </source>
</reference>
<organism evidence="14 15">
    <name type="scientific">Luedemannella helvata</name>
    <dbReference type="NCBI Taxonomy" id="349315"/>
    <lineage>
        <taxon>Bacteria</taxon>
        <taxon>Bacillati</taxon>
        <taxon>Actinomycetota</taxon>
        <taxon>Actinomycetes</taxon>
        <taxon>Micromonosporales</taxon>
        <taxon>Micromonosporaceae</taxon>
        <taxon>Luedemannella</taxon>
    </lineage>
</organism>
<dbReference type="SMART" id="SM00388">
    <property type="entry name" value="HisKA"/>
    <property type="match status" value="1"/>
</dbReference>
<dbReference type="Pfam" id="PF02518">
    <property type="entry name" value="HATPase_c"/>
    <property type="match status" value="1"/>
</dbReference>
<feature type="transmembrane region" description="Helical" evidence="11">
    <location>
        <begin position="12"/>
        <end position="36"/>
    </location>
</feature>
<feature type="domain" description="HAMP" evidence="13">
    <location>
        <begin position="118"/>
        <end position="171"/>
    </location>
</feature>
<dbReference type="PANTHER" id="PTHR45436:SF5">
    <property type="entry name" value="SENSOR HISTIDINE KINASE TRCS"/>
    <property type="match status" value="1"/>
</dbReference>
<comment type="caution">
    <text evidence="14">The sequence shown here is derived from an EMBL/GenBank/DDBJ whole genome shotgun (WGS) entry which is preliminary data.</text>
</comment>
<evidence type="ECO:0000256" key="2">
    <source>
        <dbReference type="ARBA" id="ARBA00004236"/>
    </source>
</evidence>
<keyword evidence="10 11" id="KW-0472">Membrane</keyword>
<evidence type="ECO:0000313" key="15">
    <source>
        <dbReference type="Proteomes" id="UP001500655"/>
    </source>
</evidence>
<dbReference type="SUPFAM" id="SSF158472">
    <property type="entry name" value="HAMP domain-like"/>
    <property type="match status" value="1"/>
</dbReference>
<dbReference type="SMART" id="SM00304">
    <property type="entry name" value="HAMP"/>
    <property type="match status" value="1"/>
</dbReference>
<dbReference type="EMBL" id="BAAALS010000028">
    <property type="protein sequence ID" value="GAA1770518.1"/>
    <property type="molecule type" value="Genomic_DNA"/>
</dbReference>
<evidence type="ECO:0000256" key="10">
    <source>
        <dbReference type="ARBA" id="ARBA00023136"/>
    </source>
</evidence>
<evidence type="ECO:0000259" key="12">
    <source>
        <dbReference type="PROSITE" id="PS50109"/>
    </source>
</evidence>
<dbReference type="PANTHER" id="PTHR45436">
    <property type="entry name" value="SENSOR HISTIDINE KINASE YKOH"/>
    <property type="match status" value="1"/>
</dbReference>
<dbReference type="SUPFAM" id="SSF47384">
    <property type="entry name" value="Homodimeric domain of signal transducing histidine kinase"/>
    <property type="match status" value="1"/>
</dbReference>
<dbReference type="InterPro" id="IPR004358">
    <property type="entry name" value="Sig_transdc_His_kin-like_C"/>
</dbReference>
<dbReference type="SUPFAM" id="SSF55874">
    <property type="entry name" value="ATPase domain of HSP90 chaperone/DNA topoisomerase II/histidine kinase"/>
    <property type="match status" value="1"/>
</dbReference>
<evidence type="ECO:0000256" key="9">
    <source>
        <dbReference type="ARBA" id="ARBA00023012"/>
    </source>
</evidence>
<dbReference type="PROSITE" id="PS50885">
    <property type="entry name" value="HAMP"/>
    <property type="match status" value="1"/>
</dbReference>
<keyword evidence="4" id="KW-0597">Phosphoprotein</keyword>
<evidence type="ECO:0000256" key="3">
    <source>
        <dbReference type="ARBA" id="ARBA00012438"/>
    </source>
</evidence>
<accession>A0ABP4X8U6</accession>
<comment type="subcellular location">
    <subcellularLocation>
        <location evidence="2">Cell membrane</location>
    </subcellularLocation>
</comment>
<dbReference type="EC" id="2.7.13.3" evidence="3"/>
<evidence type="ECO:0000256" key="11">
    <source>
        <dbReference type="SAM" id="Phobius"/>
    </source>
</evidence>
<proteinExistence type="predicted"/>
<keyword evidence="8 11" id="KW-1133">Transmembrane helix</keyword>
<evidence type="ECO:0000256" key="8">
    <source>
        <dbReference type="ARBA" id="ARBA00022989"/>
    </source>
</evidence>
<dbReference type="Gene3D" id="3.30.565.10">
    <property type="entry name" value="Histidine kinase-like ATPase, C-terminal domain"/>
    <property type="match status" value="1"/>
</dbReference>
<evidence type="ECO:0000256" key="5">
    <source>
        <dbReference type="ARBA" id="ARBA00022679"/>
    </source>
</evidence>
<keyword evidence="14" id="KW-0067">ATP-binding</keyword>
<dbReference type="InterPro" id="IPR036097">
    <property type="entry name" value="HisK_dim/P_sf"/>
</dbReference>
<keyword evidence="6 11" id="KW-0812">Transmembrane</keyword>
<evidence type="ECO:0000256" key="6">
    <source>
        <dbReference type="ARBA" id="ARBA00022692"/>
    </source>
</evidence>
<keyword evidence="14" id="KW-0547">Nucleotide-binding</keyword>
<keyword evidence="9" id="KW-0902">Two-component regulatory system</keyword>
<dbReference type="InterPro" id="IPR003661">
    <property type="entry name" value="HisK_dim/P_dom"/>
</dbReference>
<keyword evidence="15" id="KW-1185">Reference proteome</keyword>
<feature type="transmembrane region" description="Helical" evidence="11">
    <location>
        <begin position="94"/>
        <end position="117"/>
    </location>
</feature>
<dbReference type="Pfam" id="PF00672">
    <property type="entry name" value="HAMP"/>
    <property type="match status" value="1"/>
</dbReference>
<dbReference type="InterPro" id="IPR003660">
    <property type="entry name" value="HAMP_dom"/>
</dbReference>